<dbReference type="Gene3D" id="3.40.50.10580">
    <property type="entry name" value="ATPase, V1 complex, subunit F"/>
    <property type="match status" value="1"/>
</dbReference>
<dbReference type="HOGENOM" id="CLU_164115_0_0_6"/>
<sequence>MGSQALAEGFALLGFETIGNATVETVETVLAQLLSDKARALIFLEDNLTAKPGPMFLQARTQAAGIIITEIPSLNRPKNYRPPVEDLVAKVLGPSVLDQSP</sequence>
<dbReference type="Proteomes" id="UP000031623">
    <property type="component" value="Chromosome"/>
</dbReference>
<evidence type="ECO:0000313" key="4">
    <source>
        <dbReference type="EMBL" id="BAP55518.1"/>
    </source>
</evidence>
<keyword evidence="3" id="KW-0406">Ion transport</keyword>
<protein>
    <recommendedName>
        <fullName evidence="6">ATPase</fullName>
    </recommendedName>
</protein>
<name>A0A090ACN6_9GAMM</name>
<evidence type="ECO:0000256" key="3">
    <source>
        <dbReference type="ARBA" id="ARBA00023065"/>
    </source>
</evidence>
<keyword evidence="5" id="KW-1185">Reference proteome</keyword>
<evidence type="ECO:0000256" key="1">
    <source>
        <dbReference type="ARBA" id="ARBA00010148"/>
    </source>
</evidence>
<organism evidence="4 5">
    <name type="scientific">Thioploca ingrica</name>
    <dbReference type="NCBI Taxonomy" id="40754"/>
    <lineage>
        <taxon>Bacteria</taxon>
        <taxon>Pseudomonadati</taxon>
        <taxon>Pseudomonadota</taxon>
        <taxon>Gammaproteobacteria</taxon>
        <taxon>Thiotrichales</taxon>
        <taxon>Thiotrichaceae</taxon>
        <taxon>Thioploca</taxon>
    </lineage>
</organism>
<gene>
    <name evidence="4" type="ORF">THII_1221</name>
</gene>
<dbReference type="InterPro" id="IPR036906">
    <property type="entry name" value="ATPase_V1_fsu_sf"/>
</dbReference>
<evidence type="ECO:0000256" key="2">
    <source>
        <dbReference type="ARBA" id="ARBA00022448"/>
    </source>
</evidence>
<evidence type="ECO:0008006" key="6">
    <source>
        <dbReference type="Google" id="ProtNLM"/>
    </source>
</evidence>
<dbReference type="SUPFAM" id="SSF159468">
    <property type="entry name" value="AtpF-like"/>
    <property type="match status" value="1"/>
</dbReference>
<proteinExistence type="inferred from homology"/>
<dbReference type="InterPro" id="IPR008218">
    <property type="entry name" value="ATPase_V1-cplx_f_g_su"/>
</dbReference>
<dbReference type="Pfam" id="PF01990">
    <property type="entry name" value="ATP-synt_F"/>
    <property type="match status" value="1"/>
</dbReference>
<dbReference type="GO" id="GO:0046961">
    <property type="term" value="F:proton-transporting ATPase activity, rotational mechanism"/>
    <property type="evidence" value="ECO:0007669"/>
    <property type="project" value="InterPro"/>
</dbReference>
<dbReference type="KEGG" id="tig:THII_1221"/>
<comment type="similarity">
    <text evidence="1">Belongs to the V-ATPase F subunit family.</text>
</comment>
<dbReference type="AlphaFoldDB" id="A0A090ACN6"/>
<keyword evidence="2" id="KW-0813">Transport</keyword>
<accession>A0A090ACN6</accession>
<dbReference type="EMBL" id="AP014633">
    <property type="protein sequence ID" value="BAP55518.1"/>
    <property type="molecule type" value="Genomic_DNA"/>
</dbReference>
<evidence type="ECO:0000313" key="5">
    <source>
        <dbReference type="Proteomes" id="UP000031623"/>
    </source>
</evidence>
<reference evidence="4 5" key="1">
    <citation type="journal article" date="2014" name="ISME J.">
        <title>Ecophysiology of Thioploca ingrica as revealed by the complete genome sequence supplemented with proteomic evidence.</title>
        <authorList>
            <person name="Kojima H."/>
            <person name="Ogura Y."/>
            <person name="Yamamoto N."/>
            <person name="Togashi T."/>
            <person name="Mori H."/>
            <person name="Watanabe T."/>
            <person name="Nemoto F."/>
            <person name="Kurokawa K."/>
            <person name="Hayashi T."/>
            <person name="Fukui M."/>
        </authorList>
    </citation>
    <scope>NUCLEOTIDE SEQUENCE [LARGE SCALE GENOMIC DNA]</scope>
</reference>
<dbReference type="STRING" id="40754.THII_1221"/>